<feature type="domain" description="HpcH/HpaI aldolase/citrate lyase" evidence="2">
    <location>
        <begin position="64"/>
        <end position="154"/>
    </location>
</feature>
<keyword evidence="4" id="KW-1185">Reference proteome</keyword>
<dbReference type="Proteomes" id="UP001621713">
    <property type="component" value="Unassembled WGS sequence"/>
</dbReference>
<sequence>MKFNYIAINNSLHESLILEKASVSQIMVDTEIIGKVDRQFGKKTVINNHQIEDVILLKENLNVPIICRINPYNQNTNDEIKRALNAKADCIMIPMITNMEHFKKMVDLIEGKAQVIPLIETPYSFFKLDEILNFSDFKQIHFGLNDLFIALGMRNLFEILLSNTFKAGVDFAKNKVDVLGVGGVGFPNENQKVNPLLIFNHLNQLGANSVILSRSFFEQGYEVNNIKYGLNKLEDSLQSFEYSKELFVKQIESFLI</sequence>
<dbReference type="Pfam" id="PF03328">
    <property type="entry name" value="HpcH_HpaI"/>
    <property type="match status" value="1"/>
</dbReference>
<dbReference type="EMBL" id="JAZHOJ010000009">
    <property type="protein sequence ID" value="MFK7003388.1"/>
    <property type="molecule type" value="Genomic_DNA"/>
</dbReference>
<dbReference type="InterPro" id="IPR040442">
    <property type="entry name" value="Pyrv_kinase-like_dom_sf"/>
</dbReference>
<protein>
    <submittedName>
        <fullName evidence="3">Aldolase/citrate lyase family protein</fullName>
    </submittedName>
</protein>
<dbReference type="InterPro" id="IPR005000">
    <property type="entry name" value="Aldolase/citrate-lyase_domain"/>
</dbReference>
<keyword evidence="3" id="KW-0456">Lyase</keyword>
<dbReference type="RefSeq" id="WP_088466741.1">
    <property type="nucleotide sequence ID" value="NZ_JAZHOJ010000009.1"/>
</dbReference>
<keyword evidence="1" id="KW-0479">Metal-binding</keyword>
<dbReference type="GO" id="GO:0016829">
    <property type="term" value="F:lyase activity"/>
    <property type="evidence" value="ECO:0007669"/>
    <property type="project" value="UniProtKB-KW"/>
</dbReference>
<gene>
    <name evidence="3" type="ORF">V3467_05925</name>
</gene>
<name>A0ABW8PG24_9FLAO</name>
<evidence type="ECO:0000313" key="3">
    <source>
        <dbReference type="EMBL" id="MFK7003388.1"/>
    </source>
</evidence>
<accession>A0ABW8PG24</accession>
<dbReference type="SUPFAM" id="SSF51621">
    <property type="entry name" value="Phosphoenolpyruvate/pyruvate domain"/>
    <property type="match status" value="1"/>
</dbReference>
<dbReference type="Gene3D" id="3.20.20.60">
    <property type="entry name" value="Phosphoenolpyruvate-binding domains"/>
    <property type="match status" value="1"/>
</dbReference>
<dbReference type="InterPro" id="IPR015813">
    <property type="entry name" value="Pyrv/PenolPyrv_kinase-like_dom"/>
</dbReference>
<reference evidence="3 4" key="1">
    <citation type="submission" date="2024-02" db="EMBL/GenBank/DDBJ databases">
        <title>Comparative Genomic Analysis of Flavobacterium Species Causing Columnaris Disease of Freshwater Fish in Thailand: Insights into Virulence and Resistance Mechanisms.</title>
        <authorList>
            <person name="Nguyen D."/>
            <person name="Chokmangmeepisarn P."/>
            <person name="Khianchaikhan K."/>
            <person name="Morishita M."/>
            <person name="Bunnoy A."/>
            <person name="Rodkhum C."/>
        </authorList>
    </citation>
    <scope>NUCLEOTIDE SEQUENCE [LARGE SCALE GENOMIC DNA]</scope>
    <source>
        <strain evidence="3 4">PCBSB2203</strain>
    </source>
</reference>
<evidence type="ECO:0000256" key="1">
    <source>
        <dbReference type="ARBA" id="ARBA00022723"/>
    </source>
</evidence>
<comment type="caution">
    <text evidence="3">The sequence shown here is derived from an EMBL/GenBank/DDBJ whole genome shotgun (WGS) entry which is preliminary data.</text>
</comment>
<proteinExistence type="predicted"/>
<evidence type="ECO:0000259" key="2">
    <source>
        <dbReference type="Pfam" id="PF03328"/>
    </source>
</evidence>
<evidence type="ECO:0000313" key="4">
    <source>
        <dbReference type="Proteomes" id="UP001621713"/>
    </source>
</evidence>
<organism evidence="3 4">
    <name type="scientific">Flavobacterium covae</name>
    <dbReference type="NCBI Taxonomy" id="2906076"/>
    <lineage>
        <taxon>Bacteria</taxon>
        <taxon>Pseudomonadati</taxon>
        <taxon>Bacteroidota</taxon>
        <taxon>Flavobacteriia</taxon>
        <taxon>Flavobacteriales</taxon>
        <taxon>Flavobacteriaceae</taxon>
        <taxon>Flavobacterium</taxon>
    </lineage>
</organism>